<comment type="subcellular location">
    <subcellularLocation>
        <location evidence="1">Cell outer membrane</location>
    </subcellularLocation>
</comment>
<evidence type="ECO:0000313" key="6">
    <source>
        <dbReference type="Proteomes" id="UP000095601"/>
    </source>
</evidence>
<dbReference type="Proteomes" id="UP000095601">
    <property type="component" value="Unassembled WGS sequence"/>
</dbReference>
<dbReference type="InterPro" id="IPR036942">
    <property type="entry name" value="Beta-barrel_TonB_sf"/>
</dbReference>
<keyword evidence="3" id="KW-0998">Cell outer membrane</keyword>
<name>A0A1E5UE53_9FLAO</name>
<protein>
    <submittedName>
        <fullName evidence="5">TonB dependent receptor family protein</fullName>
    </submittedName>
</protein>
<keyword evidence="5" id="KW-0675">Receptor</keyword>
<reference evidence="5 6" key="1">
    <citation type="submission" date="2016-09" db="EMBL/GenBank/DDBJ databases">
        <authorList>
            <person name="Capua I."/>
            <person name="De Benedictis P."/>
            <person name="Joannis T."/>
            <person name="Lombin L.H."/>
            <person name="Cattoli G."/>
        </authorList>
    </citation>
    <scope>NUCLEOTIDE SEQUENCE [LARGE SCALE GENOMIC DNA]</scope>
    <source>
        <strain evidence="5 6">NRS-1</strain>
    </source>
</reference>
<sequence>MNLTVKKMNKNIKILSLVLVGISQFSLAQIKEERLILDRKREPEVKKIEKKKTSVETEKNYPPKEKEQEPVEYKITNVPMVSDFKTSTIEGEDISPKFNTDSQRNYFQAGYGNYSKFLADGNISHQLDKNTEVGIDVHGITTNGLEKEYDWSSKQSDFNVAAFITSNTEKGKANISADFGNHNYNYYGIYTLKPAADIDLKQSYNELKINGYYDFFKNNWINDIRFKSSMLVDHFDAKETSGEGQINFSKYDLPLFSAQDMKINADLGVKLSTQTSTFELLNKNESQFLLFAMTPKLSFYKGNSYLAIGSDFSFINGKNADKNTPEAKANNFRWFPFAEVLYEATEQYKFYAGIDGGVKMNSYSSLLQENPFLVSDVVLKPTETKYHFYLGLKGDVEQTFKYDVNAGFSELRNAQFFKANDLFDYVNTLNRSAYNFANTFSAIYDDGTLSEVKGSVQYFPLQNLVLDAELHFMKFKLDHLNEVYYKPVVQTTIGAKYSLLDRKLNLGFKGIFVSERSTNSFSVVTTFPEFSIQEKTKESLPSYLDVNLNADYKINKNFTVFIMGNNLLNKKYEHYLGYKVLGAQVLGGLRIAF</sequence>
<evidence type="ECO:0000313" key="5">
    <source>
        <dbReference type="EMBL" id="OEL11162.1"/>
    </source>
</evidence>
<comment type="caution">
    <text evidence="5">The sequence shown here is derived from an EMBL/GenBank/DDBJ whole genome shotgun (WGS) entry which is preliminary data.</text>
</comment>
<keyword evidence="6" id="KW-1185">Reference proteome</keyword>
<evidence type="ECO:0000256" key="4">
    <source>
        <dbReference type="SAM" id="MobiDB-lite"/>
    </source>
</evidence>
<dbReference type="SUPFAM" id="SSF56935">
    <property type="entry name" value="Porins"/>
    <property type="match status" value="1"/>
</dbReference>
<accession>A0A1E5UE53</accession>
<dbReference type="PATRIC" id="fig|237258.4.peg.2529"/>
<dbReference type="STRING" id="237258.SAMN04489756_1314"/>
<gene>
    <name evidence="5" type="ORF">BHF72_2368</name>
</gene>
<keyword evidence="2" id="KW-0472">Membrane</keyword>
<dbReference type="GO" id="GO:0009279">
    <property type="term" value="C:cell outer membrane"/>
    <property type="evidence" value="ECO:0007669"/>
    <property type="project" value="UniProtKB-SubCell"/>
</dbReference>
<evidence type="ECO:0000256" key="2">
    <source>
        <dbReference type="ARBA" id="ARBA00023136"/>
    </source>
</evidence>
<dbReference type="Gene3D" id="2.40.170.20">
    <property type="entry name" value="TonB-dependent receptor, beta-barrel domain"/>
    <property type="match status" value="1"/>
</dbReference>
<organism evidence="5 6">
    <name type="scientific">Cloacibacterium normanense</name>
    <dbReference type="NCBI Taxonomy" id="237258"/>
    <lineage>
        <taxon>Bacteria</taxon>
        <taxon>Pseudomonadati</taxon>
        <taxon>Bacteroidota</taxon>
        <taxon>Flavobacteriia</taxon>
        <taxon>Flavobacteriales</taxon>
        <taxon>Weeksellaceae</taxon>
    </lineage>
</organism>
<dbReference type="AlphaFoldDB" id="A0A1E5UE53"/>
<dbReference type="EMBL" id="MKGI01000048">
    <property type="protein sequence ID" value="OEL11162.1"/>
    <property type="molecule type" value="Genomic_DNA"/>
</dbReference>
<evidence type="ECO:0000256" key="1">
    <source>
        <dbReference type="ARBA" id="ARBA00004442"/>
    </source>
</evidence>
<feature type="region of interest" description="Disordered" evidence="4">
    <location>
        <begin position="46"/>
        <end position="68"/>
    </location>
</feature>
<evidence type="ECO:0000256" key="3">
    <source>
        <dbReference type="ARBA" id="ARBA00023237"/>
    </source>
</evidence>
<proteinExistence type="predicted"/>